<proteinExistence type="predicted"/>
<evidence type="ECO:0000256" key="1">
    <source>
        <dbReference type="SAM" id="MobiDB-lite"/>
    </source>
</evidence>
<keyword evidence="2" id="KW-0812">Transmembrane</keyword>
<evidence type="ECO:0000256" key="2">
    <source>
        <dbReference type="SAM" id="Phobius"/>
    </source>
</evidence>
<feature type="transmembrane region" description="Helical" evidence="2">
    <location>
        <begin position="136"/>
        <end position="155"/>
    </location>
</feature>
<evidence type="ECO:0000313" key="3">
    <source>
        <dbReference type="EMBL" id="KAF8394983.1"/>
    </source>
</evidence>
<protein>
    <submittedName>
        <fullName evidence="3">Uncharacterized protein</fullName>
    </submittedName>
</protein>
<evidence type="ECO:0000313" key="4">
    <source>
        <dbReference type="Proteomes" id="UP000655225"/>
    </source>
</evidence>
<accession>A0A835D8P5</accession>
<name>A0A835D8P5_TETSI</name>
<organism evidence="3 4">
    <name type="scientific">Tetracentron sinense</name>
    <name type="common">Spur-leaf</name>
    <dbReference type="NCBI Taxonomy" id="13715"/>
    <lineage>
        <taxon>Eukaryota</taxon>
        <taxon>Viridiplantae</taxon>
        <taxon>Streptophyta</taxon>
        <taxon>Embryophyta</taxon>
        <taxon>Tracheophyta</taxon>
        <taxon>Spermatophyta</taxon>
        <taxon>Magnoliopsida</taxon>
        <taxon>Trochodendrales</taxon>
        <taxon>Trochodendraceae</taxon>
        <taxon>Tetracentron</taxon>
    </lineage>
</organism>
<reference evidence="3 4" key="1">
    <citation type="submission" date="2020-04" db="EMBL/GenBank/DDBJ databases">
        <title>Plant Genome Project.</title>
        <authorList>
            <person name="Zhang R.-G."/>
        </authorList>
    </citation>
    <scope>NUCLEOTIDE SEQUENCE [LARGE SCALE GENOMIC DNA]</scope>
    <source>
        <strain evidence="3">YNK0</strain>
        <tissue evidence="3">Leaf</tissue>
    </source>
</reference>
<sequence length="157" mass="17467">MEEDEPVFDSSRSAAAGDGLFSDFEQSEQDEASGSLEKETVATESPQRQSPLLRRLFVLVFNEILAAFITDFLNTSISRVQLKFESGLLDLVKTRAKFFSACQILLGCAGVRPLEYDVHKEDPHRSPWIVAEAEGFGGFFLLFGLLWLISVIGFVRG</sequence>
<gene>
    <name evidence="3" type="ORF">HHK36_018922</name>
</gene>
<comment type="caution">
    <text evidence="3">The sequence shown here is derived from an EMBL/GenBank/DDBJ whole genome shotgun (WGS) entry which is preliminary data.</text>
</comment>
<keyword evidence="2" id="KW-0472">Membrane</keyword>
<feature type="region of interest" description="Disordered" evidence="1">
    <location>
        <begin position="25"/>
        <end position="44"/>
    </location>
</feature>
<dbReference type="AlphaFoldDB" id="A0A835D8P5"/>
<keyword evidence="2" id="KW-1133">Transmembrane helix</keyword>
<keyword evidence="4" id="KW-1185">Reference proteome</keyword>
<dbReference type="EMBL" id="JABCRI010000013">
    <property type="protein sequence ID" value="KAF8394983.1"/>
    <property type="molecule type" value="Genomic_DNA"/>
</dbReference>
<dbReference type="Proteomes" id="UP000655225">
    <property type="component" value="Unassembled WGS sequence"/>
</dbReference>